<evidence type="ECO:0000313" key="2">
    <source>
        <dbReference type="EMBL" id="KAH8992031.1"/>
    </source>
</evidence>
<dbReference type="Proteomes" id="UP001201163">
    <property type="component" value="Unassembled WGS sequence"/>
</dbReference>
<feature type="region of interest" description="Disordered" evidence="1">
    <location>
        <begin position="42"/>
        <end position="67"/>
    </location>
</feature>
<sequence>MPSNSEVRVTPYGIPYVVEFANVSIWPRPPIVHAHVGYHTSDLVPKPSLSRSNTLPTTSTHKSLPTLPLPVRSKSLKLFKSKVPATHVKPELAVEGPDPPRPIIRRNRSLTADARNSAHRHSKIFSDEFSASEETLVEPEVIDTFPPPGHTVPSEDGLSLRTGGLYIQFPTSSPTNSEDPSGTPSLPTMESETAGTLQVDFEKATRPRLYRLSRAISKAVLVAGMEAPPKPTKKFDAEVSAGANNEDARLVKGSQGLFKGIYGQVRAAFRAAGLVTTPCGEDGVPDATRLGALFIANPDGRGAIVFTKVVMWG</sequence>
<accession>A0AAD4QDT5</accession>
<name>A0AAD4QDT5_9AGAM</name>
<dbReference type="AlphaFoldDB" id="A0AAD4QDT5"/>
<feature type="compositionally biased region" description="Polar residues" evidence="1">
    <location>
        <begin position="49"/>
        <end position="63"/>
    </location>
</feature>
<gene>
    <name evidence="2" type="ORF">EDB92DRAFT_1859473</name>
</gene>
<dbReference type="EMBL" id="JAKELL010000024">
    <property type="protein sequence ID" value="KAH8992031.1"/>
    <property type="molecule type" value="Genomic_DNA"/>
</dbReference>
<protein>
    <submittedName>
        <fullName evidence="2">Uncharacterized protein</fullName>
    </submittedName>
</protein>
<organism evidence="2 3">
    <name type="scientific">Lactarius akahatsu</name>
    <dbReference type="NCBI Taxonomy" id="416441"/>
    <lineage>
        <taxon>Eukaryota</taxon>
        <taxon>Fungi</taxon>
        <taxon>Dikarya</taxon>
        <taxon>Basidiomycota</taxon>
        <taxon>Agaricomycotina</taxon>
        <taxon>Agaricomycetes</taxon>
        <taxon>Russulales</taxon>
        <taxon>Russulaceae</taxon>
        <taxon>Lactarius</taxon>
    </lineage>
</organism>
<comment type="caution">
    <text evidence="2">The sequence shown here is derived from an EMBL/GenBank/DDBJ whole genome shotgun (WGS) entry which is preliminary data.</text>
</comment>
<keyword evidence="3" id="KW-1185">Reference proteome</keyword>
<proteinExistence type="predicted"/>
<feature type="region of interest" description="Disordered" evidence="1">
    <location>
        <begin position="169"/>
        <end position="194"/>
    </location>
</feature>
<evidence type="ECO:0000313" key="3">
    <source>
        <dbReference type="Proteomes" id="UP001201163"/>
    </source>
</evidence>
<reference evidence="2" key="1">
    <citation type="submission" date="2022-01" db="EMBL/GenBank/DDBJ databases">
        <title>Comparative genomics reveals a dynamic genome evolution in the ectomycorrhizal milk-cap (Lactarius) mushrooms.</title>
        <authorList>
            <consortium name="DOE Joint Genome Institute"/>
            <person name="Lebreton A."/>
            <person name="Tang N."/>
            <person name="Kuo A."/>
            <person name="LaButti K."/>
            <person name="Drula E."/>
            <person name="Barry K."/>
            <person name="Clum A."/>
            <person name="Lipzen A."/>
            <person name="Mousain D."/>
            <person name="Ng V."/>
            <person name="Wang R."/>
            <person name="Wang X."/>
            <person name="Dai Y."/>
            <person name="Henrissat B."/>
            <person name="Grigoriev I.V."/>
            <person name="Guerin-Laguette A."/>
            <person name="Yu F."/>
            <person name="Martin F.M."/>
        </authorList>
    </citation>
    <scope>NUCLEOTIDE SEQUENCE</scope>
    <source>
        <strain evidence="2">QP</strain>
    </source>
</reference>
<evidence type="ECO:0000256" key="1">
    <source>
        <dbReference type="SAM" id="MobiDB-lite"/>
    </source>
</evidence>